<name>A0AAD7W265_9TELE</name>
<feature type="chain" id="PRO_5042036621" evidence="1">
    <location>
        <begin position="28"/>
        <end position="53"/>
    </location>
</feature>
<sequence>MSGDQHQITRSQLLLLLTAVGVEVVEETVPTDTLTPLGRCHTQPCLTQLGSYL</sequence>
<gene>
    <name evidence="2" type="ORF">AAFF_G00289140</name>
</gene>
<reference evidence="2" key="1">
    <citation type="journal article" date="2023" name="Science">
        <title>Genome structures resolve the early diversification of teleost fishes.</title>
        <authorList>
            <person name="Parey E."/>
            <person name="Louis A."/>
            <person name="Montfort J."/>
            <person name="Bouchez O."/>
            <person name="Roques C."/>
            <person name="Iampietro C."/>
            <person name="Lluch J."/>
            <person name="Castinel A."/>
            <person name="Donnadieu C."/>
            <person name="Desvignes T."/>
            <person name="Floi Bucao C."/>
            <person name="Jouanno E."/>
            <person name="Wen M."/>
            <person name="Mejri S."/>
            <person name="Dirks R."/>
            <person name="Jansen H."/>
            <person name="Henkel C."/>
            <person name="Chen W.J."/>
            <person name="Zahm M."/>
            <person name="Cabau C."/>
            <person name="Klopp C."/>
            <person name="Thompson A.W."/>
            <person name="Robinson-Rechavi M."/>
            <person name="Braasch I."/>
            <person name="Lecointre G."/>
            <person name="Bobe J."/>
            <person name="Postlethwait J.H."/>
            <person name="Berthelot C."/>
            <person name="Roest Crollius H."/>
            <person name="Guiguen Y."/>
        </authorList>
    </citation>
    <scope>NUCLEOTIDE SEQUENCE</scope>
    <source>
        <strain evidence="2">NC1722</strain>
    </source>
</reference>
<dbReference type="AlphaFoldDB" id="A0AAD7W265"/>
<dbReference type="EMBL" id="JAINUG010000400">
    <property type="protein sequence ID" value="KAJ8372469.1"/>
    <property type="molecule type" value="Genomic_DNA"/>
</dbReference>
<protein>
    <submittedName>
        <fullName evidence="2">Uncharacterized protein</fullName>
    </submittedName>
</protein>
<comment type="caution">
    <text evidence="2">The sequence shown here is derived from an EMBL/GenBank/DDBJ whole genome shotgun (WGS) entry which is preliminary data.</text>
</comment>
<keyword evidence="3" id="KW-1185">Reference proteome</keyword>
<keyword evidence="1" id="KW-0732">Signal</keyword>
<organism evidence="2 3">
    <name type="scientific">Aldrovandia affinis</name>
    <dbReference type="NCBI Taxonomy" id="143900"/>
    <lineage>
        <taxon>Eukaryota</taxon>
        <taxon>Metazoa</taxon>
        <taxon>Chordata</taxon>
        <taxon>Craniata</taxon>
        <taxon>Vertebrata</taxon>
        <taxon>Euteleostomi</taxon>
        <taxon>Actinopterygii</taxon>
        <taxon>Neopterygii</taxon>
        <taxon>Teleostei</taxon>
        <taxon>Notacanthiformes</taxon>
        <taxon>Halosauridae</taxon>
        <taxon>Aldrovandia</taxon>
    </lineage>
</organism>
<evidence type="ECO:0000313" key="2">
    <source>
        <dbReference type="EMBL" id="KAJ8372469.1"/>
    </source>
</evidence>
<dbReference type="Proteomes" id="UP001221898">
    <property type="component" value="Unassembled WGS sequence"/>
</dbReference>
<feature type="signal peptide" evidence="1">
    <location>
        <begin position="1"/>
        <end position="27"/>
    </location>
</feature>
<evidence type="ECO:0000313" key="3">
    <source>
        <dbReference type="Proteomes" id="UP001221898"/>
    </source>
</evidence>
<accession>A0AAD7W265</accession>
<proteinExistence type="predicted"/>
<evidence type="ECO:0000256" key="1">
    <source>
        <dbReference type="SAM" id="SignalP"/>
    </source>
</evidence>